<sequence>MKQKFTINGMSCDHCANRVETTINELPGIQKVKIHLKKGQGVVKFDDTQVSADEIAKKVTEIGYETTVA</sequence>
<dbReference type="NCBIfam" id="NF033794">
    <property type="entry name" value="chaper_CopZ_Eh"/>
    <property type="match status" value="1"/>
</dbReference>
<dbReference type="InterPro" id="IPR006121">
    <property type="entry name" value="HMA_dom"/>
</dbReference>
<keyword evidence="3" id="KW-0186">Copper</keyword>
<dbReference type="GO" id="GO:0005507">
    <property type="term" value="F:copper ion binding"/>
    <property type="evidence" value="ECO:0007669"/>
    <property type="project" value="InterPro"/>
</dbReference>
<organism evidence="5 6">
    <name type="scientific">Enterococcus saccharolyticus subsp. saccharolyticus ATCC 43076</name>
    <dbReference type="NCBI Taxonomy" id="1139996"/>
    <lineage>
        <taxon>Bacteria</taxon>
        <taxon>Bacillati</taxon>
        <taxon>Bacillota</taxon>
        <taxon>Bacilli</taxon>
        <taxon>Lactobacillales</taxon>
        <taxon>Enterococcaceae</taxon>
        <taxon>Enterococcus</taxon>
    </lineage>
</organism>
<dbReference type="PROSITE" id="PS50846">
    <property type="entry name" value="HMA_2"/>
    <property type="match status" value="1"/>
</dbReference>
<proteinExistence type="predicted"/>
<dbReference type="Pfam" id="PF00403">
    <property type="entry name" value="HMA"/>
    <property type="match status" value="1"/>
</dbReference>
<dbReference type="OrthoDB" id="9813965at2"/>
<evidence type="ECO:0000256" key="3">
    <source>
        <dbReference type="ARBA" id="ARBA00023008"/>
    </source>
</evidence>
<dbReference type="PANTHER" id="PTHR46594">
    <property type="entry name" value="P-TYPE CATION-TRANSPORTING ATPASE"/>
    <property type="match status" value="1"/>
</dbReference>
<dbReference type="PATRIC" id="fig|1139996.3.peg.1851"/>
<dbReference type="InterPro" id="IPR000428">
    <property type="entry name" value="Cu-bd"/>
</dbReference>
<dbReference type="HOGENOM" id="CLU_134973_10_4_9"/>
<dbReference type="PANTHER" id="PTHR46594:SF4">
    <property type="entry name" value="P-TYPE CATION-TRANSPORTING ATPASE"/>
    <property type="match status" value="1"/>
</dbReference>
<dbReference type="SUPFAM" id="SSF55008">
    <property type="entry name" value="HMA, heavy metal-associated domain"/>
    <property type="match status" value="1"/>
</dbReference>
<evidence type="ECO:0000256" key="2">
    <source>
        <dbReference type="ARBA" id="ARBA00022723"/>
    </source>
</evidence>
<evidence type="ECO:0000313" key="6">
    <source>
        <dbReference type="Proteomes" id="UP000014136"/>
    </source>
</evidence>
<dbReference type="FunFam" id="3.30.70.100:FF:000001">
    <property type="entry name" value="ATPase copper transporting beta"/>
    <property type="match status" value="1"/>
</dbReference>
<dbReference type="AlphaFoldDB" id="S0NLB4"/>
<dbReference type="EMBL" id="AHYT01000009">
    <property type="protein sequence ID" value="EOT27965.1"/>
    <property type="molecule type" value="Genomic_DNA"/>
</dbReference>
<dbReference type="Gene3D" id="3.30.70.100">
    <property type="match status" value="1"/>
</dbReference>
<dbReference type="PRINTS" id="PR00944">
    <property type="entry name" value="CUEXPORT"/>
</dbReference>
<keyword evidence="2" id="KW-0479">Metal-binding</keyword>
<reference evidence="5 6" key="1">
    <citation type="submission" date="2013-03" db="EMBL/GenBank/DDBJ databases">
        <title>The Genome Sequence of Enterococcus saccharolyticus ATCC_43076 (Illumina only assembly).</title>
        <authorList>
            <consortium name="The Broad Institute Genomics Platform"/>
            <consortium name="The Broad Institute Genome Sequencing Center for Infectious Disease"/>
            <person name="Earl A."/>
            <person name="Russ C."/>
            <person name="Gilmore M."/>
            <person name="Surin D."/>
            <person name="Walker B."/>
            <person name="Young S."/>
            <person name="Zeng Q."/>
            <person name="Gargeya S."/>
            <person name="Fitzgerald M."/>
            <person name="Haas B."/>
            <person name="Abouelleil A."/>
            <person name="Allen A.W."/>
            <person name="Alvarado L."/>
            <person name="Arachchi H.M."/>
            <person name="Berlin A.M."/>
            <person name="Chapman S.B."/>
            <person name="Gainer-Dewar J."/>
            <person name="Goldberg J."/>
            <person name="Griggs A."/>
            <person name="Gujja S."/>
            <person name="Hansen M."/>
            <person name="Howarth C."/>
            <person name="Imamovic A."/>
            <person name="Ireland A."/>
            <person name="Larimer J."/>
            <person name="McCowan C."/>
            <person name="Murphy C."/>
            <person name="Pearson M."/>
            <person name="Poon T.W."/>
            <person name="Priest M."/>
            <person name="Roberts A."/>
            <person name="Saif S."/>
            <person name="Shea T."/>
            <person name="Sisk P."/>
            <person name="Sykes S."/>
            <person name="Wortman J."/>
            <person name="Nusbaum C."/>
            <person name="Birren B."/>
        </authorList>
    </citation>
    <scope>NUCLEOTIDE SEQUENCE [LARGE SCALE GENOMIC DNA]</scope>
    <source>
        <strain evidence="5 6">ATCC 43076</strain>
    </source>
</reference>
<comment type="caution">
    <text evidence="5">The sequence shown here is derived from an EMBL/GenBank/DDBJ whole genome shotgun (WGS) entry which is preliminary data.</text>
</comment>
<dbReference type="RefSeq" id="WP_016175649.1">
    <property type="nucleotide sequence ID" value="NZ_KE136389.1"/>
</dbReference>
<gene>
    <name evidence="5" type="ORF">OMQ_01879</name>
</gene>
<dbReference type="InterPro" id="IPR017969">
    <property type="entry name" value="Heavy-metal-associated_CS"/>
</dbReference>
<evidence type="ECO:0000313" key="5">
    <source>
        <dbReference type="EMBL" id="EOT27965.1"/>
    </source>
</evidence>
<dbReference type="PROSITE" id="PS01047">
    <property type="entry name" value="HMA_1"/>
    <property type="match status" value="1"/>
</dbReference>
<dbReference type="eggNOG" id="COG2608">
    <property type="taxonomic scope" value="Bacteria"/>
</dbReference>
<dbReference type="Proteomes" id="UP000014136">
    <property type="component" value="Unassembled WGS sequence"/>
</dbReference>
<evidence type="ECO:0000256" key="1">
    <source>
        <dbReference type="ARBA" id="ARBA00015313"/>
    </source>
</evidence>
<accession>S0NLB4</accession>
<dbReference type="NCBIfam" id="TIGR00003">
    <property type="entry name" value="copper ion binding protein"/>
    <property type="match status" value="1"/>
</dbReference>
<dbReference type="InterPro" id="IPR006122">
    <property type="entry name" value="HMA_Cu_ion-bd"/>
</dbReference>
<dbReference type="STRING" id="41997.RV16_GL001129"/>
<dbReference type="GO" id="GO:0006825">
    <property type="term" value="P:copper ion transport"/>
    <property type="evidence" value="ECO:0007669"/>
    <property type="project" value="InterPro"/>
</dbReference>
<keyword evidence="6" id="KW-1185">Reference proteome</keyword>
<feature type="domain" description="HMA" evidence="4">
    <location>
        <begin position="1"/>
        <end position="67"/>
    </location>
</feature>
<dbReference type="InterPro" id="IPR036163">
    <property type="entry name" value="HMA_dom_sf"/>
</dbReference>
<name>S0NLB4_9ENTE</name>
<dbReference type="CDD" id="cd00371">
    <property type="entry name" value="HMA"/>
    <property type="match status" value="1"/>
</dbReference>
<protein>
    <recommendedName>
        <fullName evidence="1">Copper chaperone CopZ</fullName>
    </recommendedName>
</protein>
<evidence type="ECO:0000259" key="4">
    <source>
        <dbReference type="PROSITE" id="PS50846"/>
    </source>
</evidence>